<evidence type="ECO:0000256" key="2">
    <source>
        <dbReference type="ARBA" id="ARBA00022598"/>
    </source>
</evidence>
<proteinExistence type="inferred from homology"/>
<feature type="domain" description="AMP-dependent synthetase/ligase" evidence="4">
    <location>
        <begin position="34"/>
        <end position="430"/>
    </location>
</feature>
<keyword evidence="2" id="KW-0436">Ligase</keyword>
<dbReference type="PANTHER" id="PTHR43201:SF5">
    <property type="entry name" value="MEDIUM-CHAIN ACYL-COA LIGASE ACSF2, MITOCHONDRIAL"/>
    <property type="match status" value="1"/>
</dbReference>
<evidence type="ECO:0000313" key="7">
    <source>
        <dbReference type="Proteomes" id="UP000820669"/>
    </source>
</evidence>
<dbReference type="Proteomes" id="UP000820669">
    <property type="component" value="Unassembled WGS sequence"/>
</dbReference>
<keyword evidence="7" id="KW-1185">Reference proteome</keyword>
<dbReference type="SUPFAM" id="SSF56801">
    <property type="entry name" value="Acetyl-CoA synthetase-like"/>
    <property type="match status" value="1"/>
</dbReference>
<evidence type="ECO:0000259" key="4">
    <source>
        <dbReference type="Pfam" id="PF00501"/>
    </source>
</evidence>
<dbReference type="EMBL" id="JAAXLA010000074">
    <property type="protein sequence ID" value="NMI01122.1"/>
    <property type="molecule type" value="Genomic_DNA"/>
</dbReference>
<evidence type="ECO:0000313" key="6">
    <source>
        <dbReference type="EMBL" id="NMI01122.1"/>
    </source>
</evidence>
<evidence type="ECO:0000259" key="5">
    <source>
        <dbReference type="Pfam" id="PF13193"/>
    </source>
</evidence>
<dbReference type="Gene3D" id="3.40.50.980">
    <property type="match status" value="2"/>
</dbReference>
<feature type="domain" description="AMP-binding enzyme C-terminal" evidence="5">
    <location>
        <begin position="481"/>
        <end position="557"/>
    </location>
</feature>
<dbReference type="InterPro" id="IPR025110">
    <property type="entry name" value="AMP-bd_C"/>
</dbReference>
<evidence type="ECO:0000256" key="1">
    <source>
        <dbReference type="ARBA" id="ARBA00006432"/>
    </source>
</evidence>
<evidence type="ECO:0000256" key="3">
    <source>
        <dbReference type="SAM" id="MobiDB-lite"/>
    </source>
</evidence>
<gene>
    <name evidence="6" type="ORF">HF526_28040</name>
</gene>
<dbReference type="Gene3D" id="2.30.38.10">
    <property type="entry name" value="Luciferase, Domain 3"/>
    <property type="match status" value="1"/>
</dbReference>
<accession>A0ABX1SHQ1</accession>
<dbReference type="PANTHER" id="PTHR43201">
    <property type="entry name" value="ACYL-COA SYNTHETASE"/>
    <property type="match status" value="1"/>
</dbReference>
<dbReference type="InterPro" id="IPR045851">
    <property type="entry name" value="AMP-bd_C_sf"/>
</dbReference>
<dbReference type="Pfam" id="PF00501">
    <property type="entry name" value="AMP-binding"/>
    <property type="match status" value="1"/>
</dbReference>
<feature type="compositionally biased region" description="Low complexity" evidence="3">
    <location>
        <begin position="1"/>
        <end position="10"/>
    </location>
</feature>
<dbReference type="Gene3D" id="3.30.300.30">
    <property type="match status" value="1"/>
</dbReference>
<dbReference type="InterPro" id="IPR000873">
    <property type="entry name" value="AMP-dep_synth/lig_dom"/>
</dbReference>
<comment type="similarity">
    <text evidence="1">Belongs to the ATP-dependent AMP-binding enzyme family.</text>
</comment>
<dbReference type="RefSeq" id="WP_169384582.1">
    <property type="nucleotide sequence ID" value="NZ_JAAXLA010000074.1"/>
</dbReference>
<feature type="region of interest" description="Disordered" evidence="3">
    <location>
        <begin position="1"/>
        <end position="21"/>
    </location>
</feature>
<protein>
    <submittedName>
        <fullName evidence="6">AMP-binding protein</fullName>
    </submittedName>
</protein>
<organism evidence="6 7">
    <name type="scientific">Pseudonocardia acidicola</name>
    <dbReference type="NCBI Taxonomy" id="2724939"/>
    <lineage>
        <taxon>Bacteria</taxon>
        <taxon>Bacillati</taxon>
        <taxon>Actinomycetota</taxon>
        <taxon>Actinomycetes</taxon>
        <taxon>Pseudonocardiales</taxon>
        <taxon>Pseudonocardiaceae</taxon>
        <taxon>Pseudonocardia</taxon>
    </lineage>
</organism>
<reference evidence="6 7" key="1">
    <citation type="submission" date="2020-04" db="EMBL/GenBank/DDBJ databases">
        <authorList>
            <person name="Klaysubun C."/>
            <person name="Duangmal K."/>
            <person name="Lipun K."/>
        </authorList>
    </citation>
    <scope>NUCLEOTIDE SEQUENCE [LARGE SCALE GENOMIC DNA]</scope>
    <source>
        <strain evidence="6 7">K10HN5</strain>
    </source>
</reference>
<dbReference type="PROSITE" id="PS00455">
    <property type="entry name" value="AMP_BINDING"/>
    <property type="match status" value="1"/>
</dbReference>
<comment type="caution">
    <text evidence="6">The sequence shown here is derived from an EMBL/GenBank/DDBJ whole genome shotgun (WGS) entry which is preliminary data.</text>
</comment>
<sequence length="587" mass="62830">MTDLTTAPTATERRAALETSHPTWAPRTTAQLLDAVAAQYPDRPLVLGDDRTYTYADIAAWSGRLAAGLITVGIQPGDHVAVDMANLPEVIALKFAVARVGAVSVSINFLLRHEELGYVLRQSDSTVLITMDRFRDLDYLAALDRIAPGWETAAGGDALPRLRHVFVHGTAGPPERGRSLDELIELGAAVPDAEVSARTAAADPFATSDLLYTSGTTGAAKGVMLQHDAVLRTAYASAYTRAFGDARRMLFALPIYHVFGYIEGTLAALFVGGAVCPHAVFDADRTLRDIGRHRIDELICVPAMTTVILEAARNGEYDLSSLRTMFSSGGAHAPDMWEQMYELLGVDEIFTAYGQTETTASTTCTQPGDPLDRLKATNGCFKPAGVAGDPELGGLLAVYKAVDSATGETMPPGKIGELVVRGPIITRGYYNKPAETAALFTEDGWMRTGDLGHIDEQGYLTLTGRKKESYRCGGELVLPGEVEQVLIEHPDVAIAHVIGIPHPRMGEVGCVWIVPGNRTPTEEEIIKYCASRLARFKVPAAVLFTDADSLPVTATGKVRKFQLVERAVALLDQRAAVPAAGAAVASS</sequence>
<dbReference type="InterPro" id="IPR020845">
    <property type="entry name" value="AMP-binding_CS"/>
</dbReference>
<name>A0ABX1SHQ1_9PSEU</name>
<dbReference type="Pfam" id="PF13193">
    <property type="entry name" value="AMP-binding_C"/>
    <property type="match status" value="1"/>
</dbReference>